<sequence length="96" mass="11015">MNLSDFKESIQRGTMPEGLSVFLQALWLEKRGDWDRAHGLIDSLGGTDAAFLHAYLHRREGDLSNAAYWYRKAGKPQPSGSLEEEWERQVIYFLAD</sequence>
<dbReference type="Proteomes" id="UP000199403">
    <property type="component" value="Unassembled WGS sequence"/>
</dbReference>
<evidence type="ECO:0000313" key="2">
    <source>
        <dbReference type="Proteomes" id="UP000199403"/>
    </source>
</evidence>
<evidence type="ECO:0000313" key="1">
    <source>
        <dbReference type="EMBL" id="SEJ61521.1"/>
    </source>
</evidence>
<accession>A0A1H7A7D7</accession>
<organism evidence="1 2">
    <name type="scientific">Cyclobacterium xiamenense</name>
    <dbReference type="NCBI Taxonomy" id="1297121"/>
    <lineage>
        <taxon>Bacteria</taxon>
        <taxon>Pseudomonadati</taxon>
        <taxon>Bacteroidota</taxon>
        <taxon>Cytophagia</taxon>
        <taxon>Cytophagales</taxon>
        <taxon>Cyclobacteriaceae</taxon>
        <taxon>Cyclobacterium</taxon>
    </lineage>
</organism>
<dbReference type="RefSeq" id="WP_092177123.1">
    <property type="nucleotide sequence ID" value="NZ_FNZH01000006.1"/>
</dbReference>
<name>A0A1H7A7D7_9BACT</name>
<dbReference type="EMBL" id="FNZH01000006">
    <property type="protein sequence ID" value="SEJ61521.1"/>
    <property type="molecule type" value="Genomic_DNA"/>
</dbReference>
<reference evidence="2" key="1">
    <citation type="submission" date="2016-10" db="EMBL/GenBank/DDBJ databases">
        <authorList>
            <person name="Varghese N."/>
            <person name="Submissions S."/>
        </authorList>
    </citation>
    <scope>NUCLEOTIDE SEQUENCE [LARGE SCALE GENOMIC DNA]</scope>
    <source>
        <strain evidence="2">IBRC-M 10761</strain>
    </source>
</reference>
<dbReference type="STRING" id="1416801.SAMN05192553_10690"/>
<protein>
    <recommendedName>
        <fullName evidence="3">Tetratricopeptide repeat-containing protein</fullName>
    </recommendedName>
</protein>
<gene>
    <name evidence="1" type="ORF">SAMN05192553_10690</name>
</gene>
<keyword evidence="2" id="KW-1185">Reference proteome</keyword>
<evidence type="ECO:0008006" key="3">
    <source>
        <dbReference type="Google" id="ProtNLM"/>
    </source>
</evidence>
<dbReference type="OrthoDB" id="370799at2"/>
<proteinExistence type="predicted"/>
<dbReference type="AlphaFoldDB" id="A0A1H7A7D7"/>